<dbReference type="InParanoid" id="A0A409X5B0"/>
<evidence type="ECO:0000313" key="2">
    <source>
        <dbReference type="EMBL" id="PPQ85912.1"/>
    </source>
</evidence>
<feature type="region of interest" description="Disordered" evidence="1">
    <location>
        <begin position="1"/>
        <end position="98"/>
    </location>
</feature>
<name>A0A409X5B0_PSICY</name>
<proteinExistence type="predicted"/>
<gene>
    <name evidence="2" type="ORF">CVT25_014765</name>
</gene>
<dbReference type="Proteomes" id="UP000283269">
    <property type="component" value="Unassembled WGS sequence"/>
</dbReference>
<feature type="compositionally biased region" description="Polar residues" evidence="1">
    <location>
        <begin position="20"/>
        <end position="44"/>
    </location>
</feature>
<sequence length="166" mass="18294">MPTPGDPEHEFMFGAPPAHWSTSHNGTDQGNAAPPQTASRQPQQEQDHPHPSQTRGQQPPAVGIHVPKMVPQLPPGLKIQPSPVGGHLRPQGVGMNQLKGTIPPELRAQYDADENEGKNPVLMYCPHDSRDNDFVSACQQLKDFVKQLFPHNRRITVAPFLHLQPP</sequence>
<evidence type="ECO:0000256" key="1">
    <source>
        <dbReference type="SAM" id="MobiDB-lite"/>
    </source>
</evidence>
<dbReference type="AlphaFoldDB" id="A0A409X5B0"/>
<organism evidence="2 3">
    <name type="scientific">Psilocybe cyanescens</name>
    <dbReference type="NCBI Taxonomy" id="93625"/>
    <lineage>
        <taxon>Eukaryota</taxon>
        <taxon>Fungi</taxon>
        <taxon>Dikarya</taxon>
        <taxon>Basidiomycota</taxon>
        <taxon>Agaricomycotina</taxon>
        <taxon>Agaricomycetes</taxon>
        <taxon>Agaricomycetidae</taxon>
        <taxon>Agaricales</taxon>
        <taxon>Agaricineae</taxon>
        <taxon>Strophariaceae</taxon>
        <taxon>Psilocybe</taxon>
    </lineage>
</organism>
<accession>A0A409X5B0</accession>
<keyword evidence="3" id="KW-1185">Reference proteome</keyword>
<reference evidence="2 3" key="1">
    <citation type="journal article" date="2018" name="Evol. Lett.">
        <title>Horizontal gene cluster transfer increased hallucinogenic mushroom diversity.</title>
        <authorList>
            <person name="Reynolds H.T."/>
            <person name="Vijayakumar V."/>
            <person name="Gluck-Thaler E."/>
            <person name="Korotkin H.B."/>
            <person name="Matheny P.B."/>
            <person name="Slot J.C."/>
        </authorList>
    </citation>
    <scope>NUCLEOTIDE SEQUENCE [LARGE SCALE GENOMIC DNA]</scope>
    <source>
        <strain evidence="2 3">2631</strain>
    </source>
</reference>
<evidence type="ECO:0000313" key="3">
    <source>
        <dbReference type="Proteomes" id="UP000283269"/>
    </source>
</evidence>
<comment type="caution">
    <text evidence="2">The sequence shown here is derived from an EMBL/GenBank/DDBJ whole genome shotgun (WGS) entry which is preliminary data.</text>
</comment>
<feature type="compositionally biased region" description="Basic and acidic residues" evidence="1">
    <location>
        <begin position="1"/>
        <end position="11"/>
    </location>
</feature>
<dbReference type="EMBL" id="NHYD01002601">
    <property type="protein sequence ID" value="PPQ85912.1"/>
    <property type="molecule type" value="Genomic_DNA"/>
</dbReference>
<protein>
    <submittedName>
        <fullName evidence="2">Uncharacterized protein</fullName>
    </submittedName>
</protein>